<reference evidence="1 2" key="1">
    <citation type="journal article" date="2019" name="Sci. Rep.">
        <title>Orb-weaving spider Araneus ventricosus genome elucidates the spidroin gene catalogue.</title>
        <authorList>
            <person name="Kono N."/>
            <person name="Nakamura H."/>
            <person name="Ohtoshi R."/>
            <person name="Moran D.A.P."/>
            <person name="Shinohara A."/>
            <person name="Yoshida Y."/>
            <person name="Fujiwara M."/>
            <person name="Mori M."/>
            <person name="Tomita M."/>
            <person name="Arakawa K."/>
        </authorList>
    </citation>
    <scope>NUCLEOTIDE SEQUENCE [LARGE SCALE GENOMIC DNA]</scope>
</reference>
<sequence length="141" mass="16607">MRSQTLDAKDADKSEDFTINFKVPIKVNKIALKSMKMWSSWFNIHEKFNNHILKYIYKGVEHQIKFDNGNYMMSELNEEYQDHFGIKKPPIELDVHQATSRFVIKLDTGYAIDFTGYELDKILGFEEKNLRSTKAKSKIYS</sequence>
<dbReference type="EMBL" id="BGPR01002856">
    <property type="protein sequence ID" value="GBM80041.1"/>
    <property type="molecule type" value="Genomic_DNA"/>
</dbReference>
<comment type="caution">
    <text evidence="1">The sequence shown here is derived from an EMBL/GenBank/DDBJ whole genome shotgun (WGS) entry which is preliminary data.</text>
</comment>
<dbReference type="OrthoDB" id="6723104at2759"/>
<accession>A0A4Y2IQA4</accession>
<name>A0A4Y2IQA4_ARAVE</name>
<protein>
    <submittedName>
        <fullName evidence="1">Uncharacterized protein</fullName>
    </submittedName>
</protein>
<keyword evidence="2" id="KW-1185">Reference proteome</keyword>
<organism evidence="1 2">
    <name type="scientific">Araneus ventricosus</name>
    <name type="common">Orbweaver spider</name>
    <name type="synonym">Epeira ventricosa</name>
    <dbReference type="NCBI Taxonomy" id="182803"/>
    <lineage>
        <taxon>Eukaryota</taxon>
        <taxon>Metazoa</taxon>
        <taxon>Ecdysozoa</taxon>
        <taxon>Arthropoda</taxon>
        <taxon>Chelicerata</taxon>
        <taxon>Arachnida</taxon>
        <taxon>Araneae</taxon>
        <taxon>Araneomorphae</taxon>
        <taxon>Entelegynae</taxon>
        <taxon>Araneoidea</taxon>
        <taxon>Araneidae</taxon>
        <taxon>Araneus</taxon>
    </lineage>
</organism>
<evidence type="ECO:0000313" key="1">
    <source>
        <dbReference type="EMBL" id="GBM80041.1"/>
    </source>
</evidence>
<proteinExistence type="predicted"/>
<gene>
    <name evidence="1" type="ORF">AVEN_202549_1</name>
</gene>
<dbReference type="Proteomes" id="UP000499080">
    <property type="component" value="Unassembled WGS sequence"/>
</dbReference>
<evidence type="ECO:0000313" key="2">
    <source>
        <dbReference type="Proteomes" id="UP000499080"/>
    </source>
</evidence>
<dbReference type="AlphaFoldDB" id="A0A4Y2IQA4"/>